<accession>A0A7W9Q725</accession>
<protein>
    <submittedName>
        <fullName evidence="4">ABC-type thiamine/hydroxymethylpyrimidine transport system permease subunit</fullName>
    </submittedName>
</protein>
<proteinExistence type="predicted"/>
<organism evidence="4 5">
    <name type="scientific">Streptomyces zagrosensis</name>
    <dbReference type="NCBI Taxonomy" id="1042984"/>
    <lineage>
        <taxon>Bacteria</taxon>
        <taxon>Bacillati</taxon>
        <taxon>Actinomycetota</taxon>
        <taxon>Actinomycetes</taxon>
        <taxon>Kitasatosporales</taxon>
        <taxon>Streptomycetaceae</taxon>
        <taxon>Streptomyces</taxon>
    </lineage>
</organism>
<evidence type="ECO:0000313" key="4">
    <source>
        <dbReference type="EMBL" id="MBB5934811.1"/>
    </source>
</evidence>
<feature type="compositionally biased region" description="Low complexity" evidence="1">
    <location>
        <begin position="244"/>
        <end position="253"/>
    </location>
</feature>
<feature type="region of interest" description="Disordered" evidence="1">
    <location>
        <begin position="225"/>
        <end position="311"/>
    </location>
</feature>
<keyword evidence="5" id="KW-1185">Reference proteome</keyword>
<dbReference type="InterPro" id="IPR025565">
    <property type="entry name" value="DUF4328"/>
</dbReference>
<feature type="transmembrane region" description="Helical" evidence="2">
    <location>
        <begin position="59"/>
        <end position="83"/>
    </location>
</feature>
<dbReference type="AlphaFoldDB" id="A0A7W9Q725"/>
<feature type="compositionally biased region" description="Low complexity" evidence="1">
    <location>
        <begin position="260"/>
        <end position="274"/>
    </location>
</feature>
<sequence length="311" mass="32966">MTAPADLRRGLSTALMVLFGVAIAALVLALIARGGQYSQLGDQLDGKHVTRDEIEDADAFYLGMFVLSSLVMVAIAVVWAIWFRRLRLNAETFAPGQHRFTSGWAAGAWFTPVVNLWFPKQIANDIWRASSPQGPHSVPRGLLNAWWVTWISGGVIFGLAATRYSNAKNEAEESFHFITRNAAEDAHSALALHMFGYVVTIASAILAILVVRQITGMQQQRALLPPQSGAGSDPFGGMGGAQPYGVQGAQPYGVQGGQPYGTTQPYGGAAPYGGQQYGGQQFGGDPGTPPGSGQQQAPGQQNPYGSGPAGY</sequence>
<feature type="domain" description="DUF4328" evidence="3">
    <location>
        <begin position="48"/>
        <end position="215"/>
    </location>
</feature>
<evidence type="ECO:0000313" key="5">
    <source>
        <dbReference type="Proteomes" id="UP000588098"/>
    </source>
</evidence>
<dbReference type="EMBL" id="JACHJL010000003">
    <property type="protein sequence ID" value="MBB5934811.1"/>
    <property type="molecule type" value="Genomic_DNA"/>
</dbReference>
<keyword evidence="2" id="KW-0812">Transmembrane</keyword>
<reference evidence="4 5" key="1">
    <citation type="submission" date="2020-08" db="EMBL/GenBank/DDBJ databases">
        <title>Genomic Encyclopedia of Type Strains, Phase III (KMG-III): the genomes of soil and plant-associated and newly described type strains.</title>
        <authorList>
            <person name="Whitman W."/>
        </authorList>
    </citation>
    <scope>NUCLEOTIDE SEQUENCE [LARGE SCALE GENOMIC DNA]</scope>
    <source>
        <strain evidence="4 5">CECT 8305</strain>
    </source>
</reference>
<keyword evidence="2" id="KW-1133">Transmembrane helix</keyword>
<comment type="caution">
    <text evidence="4">The sequence shown here is derived from an EMBL/GenBank/DDBJ whole genome shotgun (WGS) entry which is preliminary data.</text>
</comment>
<evidence type="ECO:0000256" key="2">
    <source>
        <dbReference type="SAM" id="Phobius"/>
    </source>
</evidence>
<gene>
    <name evidence="4" type="ORF">FHS42_001858</name>
</gene>
<dbReference type="Pfam" id="PF14219">
    <property type="entry name" value="DUF4328"/>
    <property type="match status" value="1"/>
</dbReference>
<keyword evidence="2" id="KW-0472">Membrane</keyword>
<dbReference type="Proteomes" id="UP000588098">
    <property type="component" value="Unassembled WGS sequence"/>
</dbReference>
<feature type="transmembrane region" description="Helical" evidence="2">
    <location>
        <begin position="12"/>
        <end position="32"/>
    </location>
</feature>
<dbReference type="RefSeq" id="WP_246494382.1">
    <property type="nucleotide sequence ID" value="NZ_JACHJL010000003.1"/>
</dbReference>
<feature type="compositionally biased region" description="Gly residues" evidence="1">
    <location>
        <begin position="275"/>
        <end position="286"/>
    </location>
</feature>
<feature type="compositionally biased region" description="Low complexity" evidence="1">
    <location>
        <begin position="291"/>
        <end position="305"/>
    </location>
</feature>
<feature type="transmembrane region" description="Helical" evidence="2">
    <location>
        <begin position="141"/>
        <end position="161"/>
    </location>
</feature>
<feature type="transmembrane region" description="Helical" evidence="2">
    <location>
        <begin position="190"/>
        <end position="211"/>
    </location>
</feature>
<evidence type="ECO:0000256" key="1">
    <source>
        <dbReference type="SAM" id="MobiDB-lite"/>
    </source>
</evidence>
<name>A0A7W9Q725_9ACTN</name>
<evidence type="ECO:0000259" key="3">
    <source>
        <dbReference type="Pfam" id="PF14219"/>
    </source>
</evidence>